<evidence type="ECO:0000256" key="1">
    <source>
        <dbReference type="ARBA" id="ARBA00004571"/>
    </source>
</evidence>
<dbReference type="InterPro" id="IPR036942">
    <property type="entry name" value="Beta-barrel_TonB_sf"/>
</dbReference>
<evidence type="ECO:0000256" key="9">
    <source>
        <dbReference type="ARBA" id="ARBA00023136"/>
    </source>
</evidence>
<evidence type="ECO:0000313" key="16">
    <source>
        <dbReference type="Proteomes" id="UP001267638"/>
    </source>
</evidence>
<comment type="caution">
    <text evidence="15">The sequence shown here is derived from an EMBL/GenBank/DDBJ whole genome shotgun (WGS) entry which is preliminary data.</text>
</comment>
<evidence type="ECO:0000313" key="15">
    <source>
        <dbReference type="EMBL" id="MDR7154344.1"/>
    </source>
</evidence>
<evidence type="ECO:0000259" key="13">
    <source>
        <dbReference type="Pfam" id="PF00593"/>
    </source>
</evidence>
<evidence type="ECO:0000256" key="8">
    <source>
        <dbReference type="ARBA" id="ARBA00023077"/>
    </source>
</evidence>
<reference evidence="15 16" key="1">
    <citation type="submission" date="2023-07" db="EMBL/GenBank/DDBJ databases">
        <title>Sorghum-associated microbial communities from plants grown in Nebraska, USA.</title>
        <authorList>
            <person name="Schachtman D."/>
        </authorList>
    </citation>
    <scope>NUCLEOTIDE SEQUENCE [LARGE SCALE GENOMIC DNA]</scope>
    <source>
        <strain evidence="15 16">4256</strain>
    </source>
</reference>
<dbReference type="EMBL" id="JAVDWV010000004">
    <property type="protein sequence ID" value="MDR7154344.1"/>
    <property type="molecule type" value="Genomic_DNA"/>
</dbReference>
<keyword evidence="16" id="KW-1185">Reference proteome</keyword>
<keyword evidence="9 11" id="KW-0472">Membrane</keyword>
<evidence type="ECO:0000256" key="12">
    <source>
        <dbReference type="SAM" id="SignalP"/>
    </source>
</evidence>
<keyword evidence="3" id="KW-1134">Transmembrane beta strand</keyword>
<accession>A0ABU1WZ70</accession>
<dbReference type="InterPro" id="IPR012910">
    <property type="entry name" value="Plug_dom"/>
</dbReference>
<comment type="similarity">
    <text evidence="11">Belongs to the TonB-dependent receptor family.</text>
</comment>
<feature type="chain" id="PRO_5046982812" evidence="12">
    <location>
        <begin position="27"/>
        <end position="651"/>
    </location>
</feature>
<dbReference type="PANTHER" id="PTHR32552">
    <property type="entry name" value="FERRICHROME IRON RECEPTOR-RELATED"/>
    <property type="match status" value="1"/>
</dbReference>
<feature type="domain" description="TonB-dependent receptor-like beta-barrel" evidence="13">
    <location>
        <begin position="275"/>
        <end position="604"/>
    </location>
</feature>
<evidence type="ECO:0000256" key="6">
    <source>
        <dbReference type="ARBA" id="ARBA00023004"/>
    </source>
</evidence>
<protein>
    <submittedName>
        <fullName evidence="15">Iron complex outermembrane receptor protein</fullName>
    </submittedName>
</protein>
<organism evidence="15 16">
    <name type="scientific">Sphingobium xenophagum</name>
    <dbReference type="NCBI Taxonomy" id="121428"/>
    <lineage>
        <taxon>Bacteria</taxon>
        <taxon>Pseudomonadati</taxon>
        <taxon>Pseudomonadota</taxon>
        <taxon>Alphaproteobacteria</taxon>
        <taxon>Sphingomonadales</taxon>
        <taxon>Sphingomonadaceae</taxon>
        <taxon>Sphingobium</taxon>
    </lineage>
</organism>
<keyword evidence="8 11" id="KW-0798">TonB box</keyword>
<keyword evidence="12" id="KW-0732">Signal</keyword>
<keyword evidence="6" id="KW-0408">Iron</keyword>
<dbReference type="SUPFAM" id="SSF56935">
    <property type="entry name" value="Porins"/>
    <property type="match status" value="1"/>
</dbReference>
<dbReference type="Proteomes" id="UP001267638">
    <property type="component" value="Unassembled WGS sequence"/>
</dbReference>
<dbReference type="RefSeq" id="WP_310222559.1">
    <property type="nucleotide sequence ID" value="NZ_JAVDWV010000004.1"/>
</dbReference>
<sequence>MRKDLKLFLKTNTVLLSAMVTSPLYAQTTESDQAGLEEIIVTAQRRVESSQRAAVAIDVATPSDLERVGAGTANGLNAVAPSLYVTRAGGASTSYFIRGVGNFTNNSFSDPAVAFSLNGVYLGRPTSTTGTFFDLERVEVLKGPQGTLYGRNATGGAINVLYQKPKIGEVSGYASAGYGNYDSVDLEGAINLPIGTEGAVRLSGKLVDQDGFNQDGTYDEKGEALRGQMFAQLTDGLSMNIVADWAHTGGVGPGASYNGTLRFAPGTPASANAPANYVFSAAPSNLGPRTGLYSPEAGAYRSTIVIGGGFINPGTPDRSYQDTTNWGVSSEIKADLGAAELTLIPAYRETKLDFASPGPGFKSFVVKEQNRQFSIEARLAGSVGPVDWLLGGYHFDEDISAGQTINQYFVQSIQAFDTGTTSNAAFGRLTFNVSDAFRLVGGLRYTQDKKYFDAVVQTIVVPCTNAAPPGGAGCFGGPSMPTGMTLAEVAAQIPAAQLPFGFPTAPGPANARPYGSNGNILFYLPTVIDSRVTNSRATYRLSAEYDITPSSLLYASYETGYRSGGFNVALGRESYAPEYIEAFTIGSKNRFFGNRLQLNLEAFHWTSLTWEKSARVSCLSVTAWKWKRGLPMGRCCSAGFRRKSRKAEHAA</sequence>
<evidence type="ECO:0000256" key="7">
    <source>
        <dbReference type="ARBA" id="ARBA00023065"/>
    </source>
</evidence>
<dbReference type="InterPro" id="IPR000531">
    <property type="entry name" value="Beta-barrel_TonB"/>
</dbReference>
<evidence type="ECO:0000256" key="4">
    <source>
        <dbReference type="ARBA" id="ARBA00022496"/>
    </source>
</evidence>
<comment type="subcellular location">
    <subcellularLocation>
        <location evidence="1">Cell outer membrane</location>
        <topology evidence="1">Multi-pass membrane protein</topology>
    </subcellularLocation>
</comment>
<keyword evidence="5" id="KW-0812">Transmembrane</keyword>
<dbReference type="PANTHER" id="PTHR32552:SF81">
    <property type="entry name" value="TONB-DEPENDENT OUTER MEMBRANE RECEPTOR"/>
    <property type="match status" value="1"/>
</dbReference>
<evidence type="ECO:0000259" key="14">
    <source>
        <dbReference type="Pfam" id="PF07715"/>
    </source>
</evidence>
<dbReference type="Pfam" id="PF00593">
    <property type="entry name" value="TonB_dep_Rec_b-barrel"/>
    <property type="match status" value="1"/>
</dbReference>
<proteinExistence type="inferred from homology"/>
<feature type="domain" description="TonB-dependent receptor plug" evidence="14">
    <location>
        <begin position="51"/>
        <end position="157"/>
    </location>
</feature>
<name>A0ABU1WZ70_SPHXE</name>
<keyword evidence="7" id="KW-0406">Ion transport</keyword>
<dbReference type="InterPro" id="IPR039426">
    <property type="entry name" value="TonB-dep_rcpt-like"/>
</dbReference>
<evidence type="ECO:0000256" key="10">
    <source>
        <dbReference type="ARBA" id="ARBA00023237"/>
    </source>
</evidence>
<keyword evidence="2" id="KW-0813">Transport</keyword>
<keyword evidence="15" id="KW-0675">Receptor</keyword>
<gene>
    <name evidence="15" type="ORF">J2W40_001156</name>
</gene>
<evidence type="ECO:0000256" key="11">
    <source>
        <dbReference type="RuleBase" id="RU003357"/>
    </source>
</evidence>
<dbReference type="Gene3D" id="2.40.170.20">
    <property type="entry name" value="TonB-dependent receptor, beta-barrel domain"/>
    <property type="match status" value="2"/>
</dbReference>
<evidence type="ECO:0000256" key="3">
    <source>
        <dbReference type="ARBA" id="ARBA00022452"/>
    </source>
</evidence>
<keyword evidence="4" id="KW-0410">Iron transport</keyword>
<feature type="signal peptide" evidence="12">
    <location>
        <begin position="1"/>
        <end position="26"/>
    </location>
</feature>
<keyword evidence="10" id="KW-0998">Cell outer membrane</keyword>
<dbReference type="Pfam" id="PF07715">
    <property type="entry name" value="Plug"/>
    <property type="match status" value="1"/>
</dbReference>
<evidence type="ECO:0000256" key="2">
    <source>
        <dbReference type="ARBA" id="ARBA00022448"/>
    </source>
</evidence>
<evidence type="ECO:0000256" key="5">
    <source>
        <dbReference type="ARBA" id="ARBA00022692"/>
    </source>
</evidence>